<dbReference type="SMART" id="SM00028">
    <property type="entry name" value="TPR"/>
    <property type="match status" value="5"/>
</dbReference>
<dbReference type="InterPro" id="IPR011990">
    <property type="entry name" value="TPR-like_helical_dom_sf"/>
</dbReference>
<name>A0A845BAL5_9SPHN</name>
<evidence type="ECO:0000313" key="5">
    <source>
        <dbReference type="Proteomes" id="UP000431922"/>
    </source>
</evidence>
<dbReference type="Proteomes" id="UP000431922">
    <property type="component" value="Unassembled WGS sequence"/>
</dbReference>
<accession>A0A845BAL5</accession>
<organism evidence="4 5">
    <name type="scientific">Allopontixanthobacter sediminis</name>
    <dbReference type="NCBI Taxonomy" id="1689985"/>
    <lineage>
        <taxon>Bacteria</taxon>
        <taxon>Pseudomonadati</taxon>
        <taxon>Pseudomonadota</taxon>
        <taxon>Alphaproteobacteria</taxon>
        <taxon>Sphingomonadales</taxon>
        <taxon>Erythrobacteraceae</taxon>
        <taxon>Allopontixanthobacter</taxon>
    </lineage>
</organism>
<dbReference type="InterPro" id="IPR019734">
    <property type="entry name" value="TPR_rpt"/>
</dbReference>
<dbReference type="OrthoDB" id="7259535at2"/>
<gene>
    <name evidence="4" type="ORF">GRI65_09195</name>
</gene>
<feature type="repeat" description="TPR" evidence="3">
    <location>
        <begin position="391"/>
        <end position="424"/>
    </location>
</feature>
<dbReference type="InterPro" id="IPR003107">
    <property type="entry name" value="HAT"/>
</dbReference>
<proteinExistence type="predicted"/>
<keyword evidence="5" id="KW-1185">Reference proteome</keyword>
<evidence type="ECO:0000256" key="1">
    <source>
        <dbReference type="ARBA" id="ARBA00022737"/>
    </source>
</evidence>
<protein>
    <submittedName>
        <fullName evidence="4">Tetratricopeptide repeat protein</fullName>
    </submittedName>
</protein>
<dbReference type="SMART" id="SM00386">
    <property type="entry name" value="HAT"/>
    <property type="match status" value="3"/>
</dbReference>
<keyword evidence="2 3" id="KW-0802">TPR repeat</keyword>
<evidence type="ECO:0000256" key="3">
    <source>
        <dbReference type="PROSITE-ProRule" id="PRU00339"/>
    </source>
</evidence>
<dbReference type="PANTHER" id="PTHR45586:SF1">
    <property type="entry name" value="LIPOPOLYSACCHARIDE ASSEMBLY PROTEIN B"/>
    <property type="match status" value="1"/>
</dbReference>
<evidence type="ECO:0000256" key="2">
    <source>
        <dbReference type="ARBA" id="ARBA00022803"/>
    </source>
</evidence>
<sequence>MILAVALLFSASGCGDPLQRAADKALLAQSQLSSGNLDDARENAREAISARDDVADYYVLLARIEMAAQRPASAFNAYSMALDLQADNLEVLQNISELGLQTGNIREAREAADRILLLTPNSTRAMLVKGFIAIDDGRMDDAEQMVSKIQEINANDEGGIILSARVNAIKGDVDRALATVVNAIAEIGETEALNLTLLEVYRRKGDSQGMRKVFPTILESMPGSTDYLFDYVNLLYKTGEPAMARSEAIEAIQAKPNDLQLYQTLSTLWLEYDRKPLSNSQISYIAQSGTRAAQLSLARFYYAAGNYEAALRLSKIPFSAGVPEAQGLVARIRLAQGDAKTAGTLATKLLERDVRNADALLVRSALHRSARQFDRAIEDASLVVSDSPQEFAGYVELASAYAADGNLIRARQTFERGMDILPQSTMLADEYRDFLLRVGDTQRIVSLYHELALAKPSSAATWKAYAKMCSNFGGALCASKATSGMTRARMSLVIDEPPGTPQRRGLFARITPEEVCAASGGLCTEN</sequence>
<evidence type="ECO:0000313" key="4">
    <source>
        <dbReference type="EMBL" id="MXP44629.1"/>
    </source>
</evidence>
<dbReference type="InterPro" id="IPR051012">
    <property type="entry name" value="CellSynth/LPSAsmb/PSIAsmb"/>
</dbReference>
<dbReference type="Pfam" id="PF13432">
    <property type="entry name" value="TPR_16"/>
    <property type="match status" value="2"/>
</dbReference>
<dbReference type="PANTHER" id="PTHR45586">
    <property type="entry name" value="TPR REPEAT-CONTAINING PROTEIN PA4667"/>
    <property type="match status" value="1"/>
</dbReference>
<keyword evidence="1" id="KW-0677">Repeat</keyword>
<dbReference type="RefSeq" id="WP_160756201.1">
    <property type="nucleotide sequence ID" value="NZ_WTYL01000002.1"/>
</dbReference>
<dbReference type="PROSITE" id="PS50005">
    <property type="entry name" value="TPR"/>
    <property type="match status" value="1"/>
</dbReference>
<reference evidence="4 5" key="1">
    <citation type="submission" date="2019-12" db="EMBL/GenBank/DDBJ databases">
        <title>Genomic-based taxomic classification of the family Erythrobacteraceae.</title>
        <authorList>
            <person name="Xu L."/>
        </authorList>
    </citation>
    <scope>NUCLEOTIDE SEQUENCE [LARGE SCALE GENOMIC DNA]</scope>
    <source>
        <strain evidence="4 5">KCTC 42453</strain>
    </source>
</reference>
<dbReference type="GO" id="GO:0006396">
    <property type="term" value="P:RNA processing"/>
    <property type="evidence" value="ECO:0007669"/>
    <property type="project" value="InterPro"/>
</dbReference>
<dbReference type="SUPFAM" id="SSF48452">
    <property type="entry name" value="TPR-like"/>
    <property type="match status" value="2"/>
</dbReference>
<dbReference type="EMBL" id="WTYL01000002">
    <property type="protein sequence ID" value="MXP44629.1"/>
    <property type="molecule type" value="Genomic_DNA"/>
</dbReference>
<dbReference type="Gene3D" id="1.25.40.10">
    <property type="entry name" value="Tetratricopeptide repeat domain"/>
    <property type="match status" value="2"/>
</dbReference>
<comment type="caution">
    <text evidence="4">The sequence shown here is derived from an EMBL/GenBank/DDBJ whole genome shotgun (WGS) entry which is preliminary data.</text>
</comment>
<dbReference type="AlphaFoldDB" id="A0A845BAL5"/>